<accession>A0A6N9H494</accession>
<protein>
    <submittedName>
        <fullName evidence="1">Uncharacterized protein</fullName>
    </submittedName>
</protein>
<keyword evidence="2" id="KW-1185">Reference proteome</keyword>
<dbReference type="AlphaFoldDB" id="A0A6N9H494"/>
<comment type="caution">
    <text evidence="1">The sequence shown here is derived from an EMBL/GenBank/DDBJ whole genome shotgun (WGS) entry which is preliminary data.</text>
</comment>
<evidence type="ECO:0000313" key="2">
    <source>
        <dbReference type="Proteomes" id="UP000469215"/>
    </source>
</evidence>
<gene>
    <name evidence="1" type="ORF">GSY69_00540</name>
</gene>
<dbReference type="RefSeq" id="WP_160951970.1">
    <property type="nucleotide sequence ID" value="NZ_WWEQ01000002.1"/>
</dbReference>
<proteinExistence type="predicted"/>
<name>A0A6N9H494_9MICO</name>
<dbReference type="Proteomes" id="UP000469215">
    <property type="component" value="Unassembled WGS sequence"/>
</dbReference>
<sequence length="74" mass="8414">MKVLDVLGRHDLEARRVQVEEQTARLFMFVLQGVFLDLDLSAEQHERSLSVAREWVGKALEGVAPGDLPQNLER</sequence>
<organism evidence="1 2">
    <name type="scientific">Brevibacterium rongguiense</name>
    <dbReference type="NCBI Taxonomy" id="2695267"/>
    <lineage>
        <taxon>Bacteria</taxon>
        <taxon>Bacillati</taxon>
        <taxon>Actinomycetota</taxon>
        <taxon>Actinomycetes</taxon>
        <taxon>Micrococcales</taxon>
        <taxon>Brevibacteriaceae</taxon>
        <taxon>Brevibacterium</taxon>
    </lineage>
</organism>
<reference evidence="1 2" key="1">
    <citation type="submission" date="2020-01" db="EMBL/GenBank/DDBJ databases">
        <authorList>
            <person name="Deng T."/>
        </authorList>
    </citation>
    <scope>NUCLEOTIDE SEQUENCE [LARGE SCALE GENOMIC DNA]</scope>
    <source>
        <strain evidence="1 2">5221</strain>
    </source>
</reference>
<evidence type="ECO:0000313" key="1">
    <source>
        <dbReference type="EMBL" id="MYM18502.1"/>
    </source>
</evidence>
<dbReference type="EMBL" id="WWEQ01000002">
    <property type="protein sequence ID" value="MYM18502.1"/>
    <property type="molecule type" value="Genomic_DNA"/>
</dbReference>